<gene>
    <name evidence="1" type="ORF">NQ176_g6264</name>
</gene>
<organism evidence="1 2">
    <name type="scientific">Zarea fungicola</name>
    <dbReference type="NCBI Taxonomy" id="93591"/>
    <lineage>
        <taxon>Eukaryota</taxon>
        <taxon>Fungi</taxon>
        <taxon>Dikarya</taxon>
        <taxon>Ascomycota</taxon>
        <taxon>Pezizomycotina</taxon>
        <taxon>Sordariomycetes</taxon>
        <taxon>Hypocreomycetidae</taxon>
        <taxon>Hypocreales</taxon>
        <taxon>Cordycipitaceae</taxon>
        <taxon>Zarea</taxon>
    </lineage>
</organism>
<dbReference type="EMBL" id="JANJQO010000884">
    <property type="protein sequence ID" value="KAJ2974032.1"/>
    <property type="molecule type" value="Genomic_DNA"/>
</dbReference>
<proteinExistence type="predicted"/>
<evidence type="ECO:0000313" key="1">
    <source>
        <dbReference type="EMBL" id="KAJ2974032.1"/>
    </source>
</evidence>
<reference evidence="1" key="1">
    <citation type="submission" date="2022-08" db="EMBL/GenBank/DDBJ databases">
        <title>Genome Sequence of Lecanicillium fungicola.</title>
        <authorList>
            <person name="Buettner E."/>
        </authorList>
    </citation>
    <scope>NUCLEOTIDE SEQUENCE</scope>
    <source>
        <strain evidence="1">Babe33</strain>
    </source>
</reference>
<evidence type="ECO:0000313" key="2">
    <source>
        <dbReference type="Proteomes" id="UP001143910"/>
    </source>
</evidence>
<protein>
    <submittedName>
        <fullName evidence="1">Uncharacterized protein</fullName>
    </submittedName>
</protein>
<comment type="caution">
    <text evidence="1">The sequence shown here is derived from an EMBL/GenBank/DDBJ whole genome shotgun (WGS) entry which is preliminary data.</text>
</comment>
<keyword evidence="2" id="KW-1185">Reference proteome</keyword>
<sequence>MSIQRLPDSVVDKIKSSSSITSLNGVVCELVKNSLDAGARRINILVDYTRGNCTVEDDGDGIAAEEFQEHGRLAKLHSTSRFPASPNFHGRHGSFLASLAVLSLLMIVSRAPGEDSPSSLAIHQGSNLLRGPTGQAAQRLEAFSHGTRVAVFDLFGSMPVRVKNRASLFSTSLDLEKEVKRLSYQLVALLLAWPATVSVSLREAKSGREMRLKCPNSLELPQRTSRLLTQVGLADSSEQSSWIPVAAAFDHIAVHGCISSIPVATRKAQIISLGITPIESSIGGNVLFEEVNEIFAASSFGLIEAAEMKPGSTETPGTAMPKPRKGLEKWPMFYLKFKFQSDVMATEGGPDILQHQSPALTAMISLLRAVCHAFLKKLKMRPRKFASRQKEAVAKAEGSRSLPFSPKTPNLGTPGGSRSPFDTWRRIKVGHQTTSHSALGMQPLVGPGGQLLRKPFLEEDADLDRMLATHHQQRASDSNDSKGSVSSQQVIAMPEALELAIPKANSQWLDDVIRSWENPVFETAEPGLRHLRNAAGQLAKGDGNVAAGSTGTNISGRVSKRALQGAEVIAQVDNKFVLVKLPLDSHAENESSSTSQPSYALFLVDQHAADERCRLEQLMAGYFAGRGDDARAVVETLDQPIYFDILTKELQMFANHRKHMAKWGIVYQIVDFGQQPNTASERIAVTDLPPSILERCRGEPRNHMLDTVPDLGQPPPRDILTLTTFLSSTLAACIPPAAVEEPRKWLLPPIAPEHKGRKCLVLDLDETLVHSSFKILHQADFTIPVEIEGNYHNVYVIKRPGVDEFMKRVGELYEVVVFTASVSKYGDPLLDQLDIHNVIHHRLFRESCYNHQGNYVKDLSQVGRDLKDTIIIDNSPTSYIFHPQHAVPISSWFSDAHDNELLDLIPVLEDLAGPKVSDVSLVLDVTL</sequence>
<accession>A0ACC1N433</accession>
<dbReference type="Proteomes" id="UP001143910">
    <property type="component" value="Unassembled WGS sequence"/>
</dbReference>
<name>A0ACC1N433_9HYPO</name>